<evidence type="ECO:0000256" key="10">
    <source>
        <dbReference type="ARBA" id="ARBA00023125"/>
    </source>
</evidence>
<dbReference type="InterPro" id="IPR006134">
    <property type="entry name" value="DNA-dir_DNA_pol_B_multi_dom"/>
</dbReference>
<dbReference type="InterPro" id="IPR023211">
    <property type="entry name" value="DNA_pol_palm_dom_sf"/>
</dbReference>
<feature type="region of interest" description="Disordered" evidence="13">
    <location>
        <begin position="152"/>
        <end position="174"/>
    </location>
</feature>
<feature type="region of interest" description="Disordered" evidence="13">
    <location>
        <begin position="86"/>
        <end position="120"/>
    </location>
</feature>
<feature type="compositionally biased region" description="Basic and acidic residues" evidence="13">
    <location>
        <begin position="198"/>
        <end position="210"/>
    </location>
</feature>
<dbReference type="Proteomes" id="UP000594454">
    <property type="component" value="Chromosome 6"/>
</dbReference>
<dbReference type="GO" id="GO:0005658">
    <property type="term" value="C:alpha DNA polymerase:primase complex"/>
    <property type="evidence" value="ECO:0007669"/>
    <property type="project" value="TreeGrafter"/>
</dbReference>
<dbReference type="GO" id="GO:0003688">
    <property type="term" value="F:DNA replication origin binding"/>
    <property type="evidence" value="ECO:0007669"/>
    <property type="project" value="TreeGrafter"/>
</dbReference>
<dbReference type="InterPro" id="IPR042087">
    <property type="entry name" value="DNA_pol_B_thumb"/>
</dbReference>
<evidence type="ECO:0000256" key="4">
    <source>
        <dbReference type="ARBA" id="ARBA00022695"/>
    </source>
</evidence>
<dbReference type="NCBIfam" id="TIGR00592">
    <property type="entry name" value="pol2"/>
    <property type="match status" value="1"/>
</dbReference>
<dbReference type="SMART" id="SM00486">
    <property type="entry name" value="POLBc"/>
    <property type="match status" value="1"/>
</dbReference>
<evidence type="ECO:0000256" key="1">
    <source>
        <dbReference type="ARBA" id="ARBA00004123"/>
    </source>
</evidence>
<feature type="domain" description="DNA-directed DNA polymerase family B exonuclease" evidence="15">
    <location>
        <begin position="499"/>
        <end position="731"/>
    </location>
</feature>
<dbReference type="Gene3D" id="3.90.1600.10">
    <property type="entry name" value="Palm domain of DNA polymerase"/>
    <property type="match status" value="1"/>
</dbReference>
<dbReference type="Gene3D" id="3.30.70.2820">
    <property type="match status" value="1"/>
</dbReference>
<comment type="catalytic activity">
    <reaction evidence="12">
        <text>DNA(n) + a 2'-deoxyribonucleoside 5'-triphosphate = DNA(n+1) + diphosphate</text>
        <dbReference type="Rhea" id="RHEA:22508"/>
        <dbReference type="Rhea" id="RHEA-COMP:17339"/>
        <dbReference type="Rhea" id="RHEA-COMP:17340"/>
        <dbReference type="ChEBI" id="CHEBI:33019"/>
        <dbReference type="ChEBI" id="CHEBI:61560"/>
        <dbReference type="ChEBI" id="CHEBI:173112"/>
        <dbReference type="EC" id="2.7.7.7"/>
    </reaction>
</comment>
<dbReference type="InterPro" id="IPR017964">
    <property type="entry name" value="DNA-dir_DNA_pol_B_CS"/>
</dbReference>
<feature type="compositionally biased region" description="Polar residues" evidence="13">
    <location>
        <begin position="257"/>
        <end position="271"/>
    </location>
</feature>
<dbReference type="GO" id="GO:1902975">
    <property type="term" value="P:mitotic DNA replication initiation"/>
    <property type="evidence" value="ECO:0007669"/>
    <property type="project" value="InterPro"/>
</dbReference>
<feature type="compositionally biased region" description="Basic residues" evidence="13">
    <location>
        <begin position="99"/>
        <end position="108"/>
    </location>
</feature>
<evidence type="ECO:0000313" key="18">
    <source>
        <dbReference type="EMBL" id="CAD7092059.1"/>
    </source>
</evidence>
<dbReference type="PRINTS" id="PR00106">
    <property type="entry name" value="DNAPOLB"/>
</dbReference>
<dbReference type="GO" id="GO:0006272">
    <property type="term" value="P:leading strand elongation"/>
    <property type="evidence" value="ECO:0007669"/>
    <property type="project" value="TreeGrafter"/>
</dbReference>
<keyword evidence="9 12" id="KW-0239">DNA-directed DNA polymerase</keyword>
<dbReference type="PROSITE" id="PS00116">
    <property type="entry name" value="DNA_POLYMERASE_B"/>
    <property type="match status" value="1"/>
</dbReference>
<dbReference type="OMA" id="MTKMNVG"/>
<feature type="compositionally biased region" description="Basic and acidic residues" evidence="13">
    <location>
        <begin position="246"/>
        <end position="256"/>
    </location>
</feature>
<dbReference type="EC" id="2.7.7.7" evidence="12"/>
<name>A0A7R8Z071_HERIL</name>
<dbReference type="InParanoid" id="A0A7R8Z071"/>
<dbReference type="FunFam" id="1.10.287.690:FF:000003">
    <property type="entry name" value="DNA polymerase"/>
    <property type="match status" value="1"/>
</dbReference>
<dbReference type="GO" id="GO:0003697">
    <property type="term" value="F:single-stranded DNA binding"/>
    <property type="evidence" value="ECO:0007669"/>
    <property type="project" value="TreeGrafter"/>
</dbReference>
<dbReference type="InterPro" id="IPR043502">
    <property type="entry name" value="DNA/RNA_pol_sf"/>
</dbReference>
<dbReference type="SUPFAM" id="SSF53098">
    <property type="entry name" value="Ribonuclease H-like"/>
    <property type="match status" value="1"/>
</dbReference>
<evidence type="ECO:0000256" key="7">
    <source>
        <dbReference type="ARBA" id="ARBA00022771"/>
    </source>
</evidence>
<evidence type="ECO:0000256" key="8">
    <source>
        <dbReference type="ARBA" id="ARBA00022833"/>
    </source>
</evidence>
<dbReference type="InterPro" id="IPR015088">
    <property type="entry name" value="Znf_DNA-dir_DNA_pol_B_alpha"/>
</dbReference>
<dbReference type="EMBL" id="LR899014">
    <property type="protein sequence ID" value="CAD7092059.1"/>
    <property type="molecule type" value="Genomic_DNA"/>
</dbReference>
<protein>
    <recommendedName>
        <fullName evidence="12">DNA polymerase</fullName>
        <ecNumber evidence="12">2.7.7.7</ecNumber>
    </recommendedName>
</protein>
<dbReference type="PANTHER" id="PTHR45861">
    <property type="entry name" value="DNA POLYMERASE ALPHA CATALYTIC SUBUNIT"/>
    <property type="match status" value="1"/>
</dbReference>
<feature type="compositionally biased region" description="Polar residues" evidence="13">
    <location>
        <begin position="225"/>
        <end position="234"/>
    </location>
</feature>
<proteinExistence type="inferred from homology"/>
<evidence type="ECO:0000313" key="19">
    <source>
        <dbReference type="Proteomes" id="UP000594454"/>
    </source>
</evidence>
<evidence type="ECO:0000256" key="2">
    <source>
        <dbReference type="ARBA" id="ARBA00005755"/>
    </source>
</evidence>
<dbReference type="SUPFAM" id="SSF90234">
    <property type="entry name" value="Zinc finger domain of DNA polymerase-alpha"/>
    <property type="match status" value="1"/>
</dbReference>
<dbReference type="Pfam" id="PF00136">
    <property type="entry name" value="DNA_pol_B"/>
    <property type="match status" value="1"/>
</dbReference>
<dbReference type="PANTHER" id="PTHR45861:SF1">
    <property type="entry name" value="DNA POLYMERASE ALPHA CATALYTIC SUBUNIT"/>
    <property type="match status" value="1"/>
</dbReference>
<evidence type="ECO:0000256" key="13">
    <source>
        <dbReference type="SAM" id="MobiDB-lite"/>
    </source>
</evidence>
<evidence type="ECO:0000259" key="15">
    <source>
        <dbReference type="Pfam" id="PF03104"/>
    </source>
</evidence>
<dbReference type="FunCoup" id="A0A7R8Z071">
    <property type="interactions" value="1650"/>
</dbReference>
<dbReference type="OrthoDB" id="6755010at2759"/>
<dbReference type="SUPFAM" id="SSF56672">
    <property type="entry name" value="DNA/RNA polymerases"/>
    <property type="match status" value="1"/>
</dbReference>
<dbReference type="InterPro" id="IPR012337">
    <property type="entry name" value="RNaseH-like_sf"/>
</dbReference>
<dbReference type="InterPro" id="IPR024647">
    <property type="entry name" value="DNA_pol_a_cat_su_N"/>
</dbReference>
<sequence length="1471" mass="168006">MSESSYEQRSKRQRIDKGGRFAALQKLKELKGQKNKCSVSEEVDNVYDIVDEVEFTKRAREKYGADWIEDDGTGYVEDGRDIFEDDEYYSGEEDNHRGGSVKKGKKRPREADKPAKGKGSIKSLLSNVAVKRKKEAPVKLEEDDILADVLGDLDTAKNKTSTDLSTASTNSEARIKVKEKSEDAIVKDYMQSFLNSLKKREEPKKSKSDPTDDEIINRVLKPENKIQSTETTKNIEPEESEAAKAPIKEAKKENGESKTSTPPSVTTNGQSHADDYVDNMDFSILDDDENQFVEEKVEIEKPAKTTAQTVQKIEKPTAKPTSAATEADFKHLLDNWENICNMDNFEEEMNAETQTETISNGDGLKMWYWDAWEDPFKRPGQVFLFGKVGNAKENKSVCVHVENVDRCLYLLPREYILDVKTNKLTKQKVTFMDVYKEFTEVISTELGLSSFRSKRVTKHFAFQVPGVDVPQSCEYMEVRYEGKFPTPYFKKVYSSIAYIFGTNTSALETFLLERKIKGPCWLNIQEFVVAEQKRLSWCKFEAVCSNINKIHVVDDRKTPPPPMVVLTTNIRSALNPKTMKNEIVMISCLVNNKFFVDKPPPNPPFNRHFCGFTRPQTQAWPLDINQKLNQYKSTKTTKHDSERALLSWFLATYQNIDPDLIVTHDAHDCQLDIICDRIGFAKIPEGSRLGRLKMSQIVGKKLKDLFAGRLICDVKQSAEELIKSRSYDLETLCVNILKIREEDCVDVSNNDLYSMYESGEGVMKLITLTMQDCSYILRIMCELNVIPLALQITNVCGNLMSRTLQGGRSERNEFLLLHAFTEKQYIVPDKKQREGRWDQGDTSAQTATSRKKAAYSGGLVLDPIKGFYDKLILLMDFNSLYPSIIQEYNICFTTVEPPEKEDDIATVPDSGAEQGVLPRQIRRLVESRREVKKLMANPDLDPDLKMQYNIRQLALKLTANSMYGCLGFSNSRFFAQHLAALVTFKGREILMNTKSLVQKLNYEVIYGDTDSLMINTNILDYDQVFKIGHSIKQSVNKIYKQIELDIDGVFKYLLLLKKKKYAAVTMAKNKKGDIELKQEHKGLDIVRRDWSQIAVMAGKTVLDEILSDNQLDEKIENIHARLEKFKEDIVNDAVPLPLLIITKQLTKNPRDYTNIQSFPHVHVALRMNSTRNKRYKRGDVVSYIICDDGTNNAPMQRAYHLDELKTEEKLKVDTVYYLAQQIHPVVSRLCEPLEGTDASRIAACLGLDASKYKAAAQRVHRERMEEGDGVSIAKPVVQKYRHCEKFKFTCISCKTENVLASAFKPVNSKYVAVLETCTNKECTVPPYQYAPSIRNELVLSIRRYIRRFYDNWMVCDDPSCNANTRIYSHVMKNNRPTCFACKKGNLIKQYTERDLFTQLNYFQYVFDLSKHENKSANLSADAEGAYNFLKETVDQFLENSAFCTISLSKLFSNLNVSKAVPLLPNVLSQFV</sequence>
<comment type="subcellular location">
    <subcellularLocation>
        <location evidence="1">Nucleus</location>
    </subcellularLocation>
</comment>
<dbReference type="GO" id="GO:0033554">
    <property type="term" value="P:cellular response to stress"/>
    <property type="evidence" value="ECO:0007669"/>
    <property type="project" value="UniProtKB-ARBA"/>
</dbReference>
<comment type="similarity">
    <text evidence="2 12">Belongs to the DNA polymerase type-B family.</text>
</comment>
<dbReference type="InterPro" id="IPR038256">
    <property type="entry name" value="Pol_alpha_znc_sf"/>
</dbReference>
<keyword evidence="3 12" id="KW-0808">Transferase</keyword>
<dbReference type="InterPro" id="IPR045846">
    <property type="entry name" value="POLBc_alpha"/>
</dbReference>
<organism evidence="18 19">
    <name type="scientific">Hermetia illucens</name>
    <name type="common">Black soldier fly</name>
    <dbReference type="NCBI Taxonomy" id="343691"/>
    <lineage>
        <taxon>Eukaryota</taxon>
        <taxon>Metazoa</taxon>
        <taxon>Ecdysozoa</taxon>
        <taxon>Arthropoda</taxon>
        <taxon>Hexapoda</taxon>
        <taxon>Insecta</taxon>
        <taxon>Pterygota</taxon>
        <taxon>Neoptera</taxon>
        <taxon>Endopterygota</taxon>
        <taxon>Diptera</taxon>
        <taxon>Brachycera</taxon>
        <taxon>Stratiomyomorpha</taxon>
        <taxon>Stratiomyidae</taxon>
        <taxon>Hermetiinae</taxon>
        <taxon>Hermetia</taxon>
    </lineage>
</organism>
<dbReference type="GO" id="GO:0000166">
    <property type="term" value="F:nucleotide binding"/>
    <property type="evidence" value="ECO:0007669"/>
    <property type="project" value="InterPro"/>
</dbReference>
<evidence type="ECO:0000259" key="16">
    <source>
        <dbReference type="Pfam" id="PF08996"/>
    </source>
</evidence>
<dbReference type="Pfam" id="PF12254">
    <property type="entry name" value="DNA_pol_alpha_N"/>
    <property type="match status" value="1"/>
</dbReference>
<keyword evidence="10 12" id="KW-0238">DNA-binding</keyword>
<keyword evidence="4 12" id="KW-0548">Nucleotidyltransferase</keyword>
<evidence type="ECO:0000259" key="14">
    <source>
        <dbReference type="Pfam" id="PF00136"/>
    </source>
</evidence>
<evidence type="ECO:0000256" key="12">
    <source>
        <dbReference type="RuleBase" id="RU000442"/>
    </source>
</evidence>
<dbReference type="Gene3D" id="1.10.287.690">
    <property type="entry name" value="Helix hairpin bin"/>
    <property type="match status" value="1"/>
</dbReference>
<feature type="domain" description="Zinc finger DNA-directed DNA polymerase family B alpha" evidence="16">
    <location>
        <begin position="1278"/>
        <end position="1451"/>
    </location>
</feature>
<dbReference type="FunFam" id="1.10.132.60:FF:000004">
    <property type="entry name" value="DNA polymerase"/>
    <property type="match status" value="1"/>
</dbReference>
<keyword evidence="8" id="KW-0862">Zinc</keyword>
<dbReference type="CDD" id="cd05776">
    <property type="entry name" value="DNA_polB_alpha_exo"/>
    <property type="match status" value="1"/>
</dbReference>
<evidence type="ECO:0000256" key="11">
    <source>
        <dbReference type="ARBA" id="ARBA00023242"/>
    </source>
</evidence>
<keyword evidence="7" id="KW-0863">Zinc-finger</keyword>
<dbReference type="GO" id="GO:0006273">
    <property type="term" value="P:lagging strand elongation"/>
    <property type="evidence" value="ECO:0007669"/>
    <property type="project" value="TreeGrafter"/>
</dbReference>
<dbReference type="Gene3D" id="3.30.420.10">
    <property type="entry name" value="Ribonuclease H-like superfamily/Ribonuclease H"/>
    <property type="match status" value="1"/>
</dbReference>
<evidence type="ECO:0000259" key="17">
    <source>
        <dbReference type="Pfam" id="PF12254"/>
    </source>
</evidence>
<feature type="compositionally biased region" description="Polar residues" evidence="13">
    <location>
        <begin position="158"/>
        <end position="172"/>
    </location>
</feature>
<dbReference type="GO" id="GO:0008270">
    <property type="term" value="F:zinc ion binding"/>
    <property type="evidence" value="ECO:0007669"/>
    <property type="project" value="UniProtKB-KW"/>
</dbReference>
<feature type="domain" description="DNA-directed DNA polymerase family B multifunctional" evidence="14">
    <location>
        <begin position="799"/>
        <end position="1232"/>
    </location>
</feature>
<dbReference type="InterPro" id="IPR036397">
    <property type="entry name" value="RNaseH_sf"/>
</dbReference>
<dbReference type="Gene3D" id="2.40.50.730">
    <property type="match status" value="1"/>
</dbReference>
<dbReference type="InterPro" id="IPR006172">
    <property type="entry name" value="DNA-dir_DNA_pol_B"/>
</dbReference>
<feature type="domain" description="DNA polymerase alpha catalytic subunit N-terminal" evidence="17">
    <location>
        <begin position="24"/>
        <end position="83"/>
    </location>
</feature>
<dbReference type="Pfam" id="PF03104">
    <property type="entry name" value="DNA_pol_B_exo1"/>
    <property type="match status" value="1"/>
</dbReference>
<evidence type="ECO:0000256" key="5">
    <source>
        <dbReference type="ARBA" id="ARBA00022705"/>
    </source>
</evidence>
<dbReference type="Gene3D" id="1.10.132.60">
    <property type="entry name" value="DNA polymerase family B, C-terminal domain"/>
    <property type="match status" value="1"/>
</dbReference>
<dbReference type="InterPro" id="IPR006133">
    <property type="entry name" value="DNA-dir_DNA_pol_B_exonuc"/>
</dbReference>
<accession>A0A7R8Z071</accession>
<evidence type="ECO:0000256" key="3">
    <source>
        <dbReference type="ARBA" id="ARBA00022679"/>
    </source>
</evidence>
<dbReference type="Pfam" id="PF08996">
    <property type="entry name" value="zf-DNA_Pol"/>
    <property type="match status" value="1"/>
</dbReference>
<keyword evidence="6" id="KW-0479">Metal-binding</keyword>
<keyword evidence="5 12" id="KW-0235">DNA replication</keyword>
<keyword evidence="11" id="KW-0539">Nucleus</keyword>
<feature type="region of interest" description="Disordered" evidence="13">
    <location>
        <begin position="195"/>
        <end position="273"/>
    </location>
</feature>
<dbReference type="Gene3D" id="1.10.3200.20">
    <property type="entry name" value="DNA Polymerase alpha, zinc finger"/>
    <property type="match status" value="1"/>
</dbReference>
<evidence type="ECO:0000256" key="6">
    <source>
        <dbReference type="ARBA" id="ARBA00022723"/>
    </source>
</evidence>
<dbReference type="GO" id="GO:0003887">
    <property type="term" value="F:DNA-directed DNA polymerase activity"/>
    <property type="evidence" value="ECO:0007669"/>
    <property type="project" value="UniProtKB-KW"/>
</dbReference>
<keyword evidence="19" id="KW-1185">Reference proteome</keyword>
<evidence type="ECO:0000256" key="9">
    <source>
        <dbReference type="ARBA" id="ARBA00022932"/>
    </source>
</evidence>
<dbReference type="GO" id="GO:0003682">
    <property type="term" value="F:chromatin binding"/>
    <property type="evidence" value="ECO:0007669"/>
    <property type="project" value="TreeGrafter"/>
</dbReference>
<reference evidence="18 19" key="1">
    <citation type="submission" date="2020-11" db="EMBL/GenBank/DDBJ databases">
        <authorList>
            <person name="Wallbank WR R."/>
            <person name="Pardo Diaz C."/>
            <person name="Kozak K."/>
            <person name="Martin S."/>
            <person name="Jiggins C."/>
            <person name="Moest M."/>
            <person name="Warren A I."/>
            <person name="Generalovic N T."/>
            <person name="Byers J.R.P. K."/>
            <person name="Montejo-Kovacevich G."/>
            <person name="Yen C E."/>
        </authorList>
    </citation>
    <scope>NUCLEOTIDE SEQUENCE [LARGE SCALE GENOMIC DNA]</scope>
</reference>
<gene>
    <name evidence="18" type="ORF">HERILL_LOCUS14448</name>
</gene>
<dbReference type="CDD" id="cd05532">
    <property type="entry name" value="POLBc_alpha"/>
    <property type="match status" value="1"/>
</dbReference>